<dbReference type="FunFam" id="1.10.601.10:FF:000001">
    <property type="entry name" value="RNA polymerase sigma factor SigA"/>
    <property type="match status" value="1"/>
</dbReference>
<dbReference type="PANTHER" id="PTHR30603:SF60">
    <property type="entry name" value="RNA POLYMERASE SIGMA FACTOR RPOD"/>
    <property type="match status" value="1"/>
</dbReference>
<evidence type="ECO:0000256" key="2">
    <source>
        <dbReference type="ARBA" id="ARBA00023015"/>
    </source>
</evidence>
<dbReference type="InterPro" id="IPR013325">
    <property type="entry name" value="RNA_pol_sigma_r2"/>
</dbReference>
<dbReference type="InterPro" id="IPR036388">
    <property type="entry name" value="WH-like_DNA-bd_sf"/>
</dbReference>
<dbReference type="InterPro" id="IPR007627">
    <property type="entry name" value="RNA_pol_sigma70_r2"/>
</dbReference>
<keyword evidence="2 6" id="KW-0805">Transcription regulation</keyword>
<dbReference type="Gene3D" id="1.10.220.120">
    <property type="entry name" value="Sigma-70 factor, region 1.1"/>
    <property type="match status" value="1"/>
</dbReference>
<proteinExistence type="inferred from homology"/>
<dbReference type="InterPro" id="IPR009042">
    <property type="entry name" value="RNA_pol_sigma70_r1_2"/>
</dbReference>
<sequence length="423" mass="48703">MAISSEDKQKVKSLVILGKKQGYLTQDDILAVFPEIEDNLQLLEYIIASIQDDEIEIIEPREDDGSEFEGKKGKMTFEEKIKILKQIKSHVSTDPIRAYLQEIGRIPLLSAEEEVILAQRFEKGTEEMHALIEKFAKENKHPAYVKAWERIKKEEDRHIEVEKAKQRIVEKDRRFTTKVIREGVEAKHLLTTANLRLVVSIAKNYLKRGLDLLDLIQEGNLGLMKAVEKFEYRKGFKFSTYATWWIRQAITRAIADQARTIRVPVHMIETINKLSKVSSQLASKLGRKPTLKEIAKAMDLTPKKVQEIIKIAQKPQSLETPIGEDGENSLIDIIPDEYTASPQELATFSFLKKQINEILDGLSDRERKVIELRFGLRDGVTRTLEEVGHEFNVTRERIRQIEAKALKRMKSEEVAQALKDYLD</sequence>
<dbReference type="GO" id="GO:0005737">
    <property type="term" value="C:cytoplasm"/>
    <property type="evidence" value="ECO:0007669"/>
    <property type="project" value="UniProtKB-SubCell"/>
</dbReference>
<dbReference type="EMBL" id="JAGQLF010000004">
    <property type="protein sequence ID" value="MCA9386510.1"/>
    <property type="molecule type" value="Genomic_DNA"/>
</dbReference>
<dbReference type="SUPFAM" id="SSF88946">
    <property type="entry name" value="Sigma2 domain of RNA polymerase sigma factors"/>
    <property type="match status" value="1"/>
</dbReference>
<comment type="subcellular location">
    <subcellularLocation>
        <location evidence="6">Cytoplasm</location>
    </subcellularLocation>
</comment>
<dbReference type="Pfam" id="PF04545">
    <property type="entry name" value="Sigma70_r4"/>
    <property type="match status" value="1"/>
</dbReference>
<dbReference type="Gene3D" id="1.10.10.10">
    <property type="entry name" value="Winged helix-like DNA-binding domain superfamily/Winged helix DNA-binding domain"/>
    <property type="match status" value="2"/>
</dbReference>
<dbReference type="InterPro" id="IPR007630">
    <property type="entry name" value="RNA_pol_sigma70_r4"/>
</dbReference>
<dbReference type="Pfam" id="PF00140">
    <property type="entry name" value="Sigma70_r1_2"/>
    <property type="match status" value="1"/>
</dbReference>
<dbReference type="InterPro" id="IPR012760">
    <property type="entry name" value="RNA_pol_sigma_RpoD_C"/>
</dbReference>
<comment type="caution">
    <text evidence="9">The sequence shown here is derived from an EMBL/GenBank/DDBJ whole genome shotgun (WGS) entry which is preliminary data.</text>
</comment>
<evidence type="ECO:0000256" key="4">
    <source>
        <dbReference type="ARBA" id="ARBA00023125"/>
    </source>
</evidence>
<protein>
    <recommendedName>
        <fullName evidence="6">RNA polymerase sigma factor SigA</fullName>
    </recommendedName>
</protein>
<comment type="subunit">
    <text evidence="6">Interacts transiently with the RNA polymerase catalytic core.</text>
</comment>
<dbReference type="GO" id="GO:0016987">
    <property type="term" value="F:sigma factor activity"/>
    <property type="evidence" value="ECO:0007669"/>
    <property type="project" value="UniProtKB-UniRule"/>
</dbReference>
<evidence type="ECO:0000256" key="6">
    <source>
        <dbReference type="HAMAP-Rule" id="MF_00963"/>
    </source>
</evidence>
<dbReference type="Pfam" id="PF04542">
    <property type="entry name" value="Sigma70_r2"/>
    <property type="match status" value="1"/>
</dbReference>
<dbReference type="InterPro" id="IPR050239">
    <property type="entry name" value="Sigma-70_RNA_pol_init_factors"/>
</dbReference>
<reference evidence="9" key="2">
    <citation type="journal article" date="2021" name="Microbiome">
        <title>Successional dynamics and alternative stable states in a saline activated sludge microbial community over 9 years.</title>
        <authorList>
            <person name="Wang Y."/>
            <person name="Ye J."/>
            <person name="Ju F."/>
            <person name="Liu L."/>
            <person name="Boyd J.A."/>
            <person name="Deng Y."/>
            <person name="Parks D.H."/>
            <person name="Jiang X."/>
            <person name="Yin X."/>
            <person name="Woodcroft B.J."/>
            <person name="Tyson G.W."/>
            <person name="Hugenholtz P."/>
            <person name="Polz M.F."/>
            <person name="Zhang T."/>
        </authorList>
    </citation>
    <scope>NUCLEOTIDE SEQUENCE</scope>
    <source>
        <strain evidence="9">HKST-UBA09</strain>
    </source>
</reference>
<dbReference type="InterPro" id="IPR042189">
    <property type="entry name" value="RNA_pol_sigma_70_r1_1_sf"/>
</dbReference>
<dbReference type="Gene3D" id="1.20.120.1810">
    <property type="match status" value="1"/>
</dbReference>
<name>A0A955L9A6_9BACT</name>
<dbReference type="CDD" id="cd06171">
    <property type="entry name" value="Sigma70_r4"/>
    <property type="match status" value="1"/>
</dbReference>
<dbReference type="HAMAP" id="MF_00963">
    <property type="entry name" value="Sigma70_RpoD_SigA"/>
    <property type="match status" value="1"/>
</dbReference>
<keyword evidence="5 6" id="KW-0804">Transcription</keyword>
<dbReference type="PROSITE" id="PS00716">
    <property type="entry name" value="SIGMA70_2"/>
    <property type="match status" value="1"/>
</dbReference>
<dbReference type="NCBIfam" id="TIGR02937">
    <property type="entry name" value="sigma70-ECF"/>
    <property type="match status" value="1"/>
</dbReference>
<evidence type="ECO:0000259" key="8">
    <source>
        <dbReference type="PROSITE" id="PS00716"/>
    </source>
</evidence>
<reference evidence="9" key="1">
    <citation type="submission" date="2020-04" db="EMBL/GenBank/DDBJ databases">
        <authorList>
            <person name="Zhang T."/>
        </authorList>
    </citation>
    <scope>NUCLEOTIDE SEQUENCE</scope>
    <source>
        <strain evidence="9">HKST-UBA09</strain>
    </source>
</reference>
<evidence type="ECO:0000256" key="1">
    <source>
        <dbReference type="ARBA" id="ARBA00022490"/>
    </source>
</evidence>
<feature type="region of interest" description="Sigma-70 factor domain-2" evidence="6">
    <location>
        <begin position="190"/>
        <end position="260"/>
    </location>
</feature>
<feature type="short sequence motif" description="Interaction with polymerase core subunit RpoC" evidence="6">
    <location>
        <begin position="214"/>
        <end position="217"/>
    </location>
</feature>
<dbReference type="InterPro" id="IPR000943">
    <property type="entry name" value="RNA_pol_sigma70"/>
</dbReference>
<gene>
    <name evidence="9" type="primary">rpoD</name>
    <name evidence="6" type="synonym">sigA</name>
    <name evidence="9" type="ORF">KC669_00580</name>
</gene>
<dbReference type="InterPro" id="IPR007624">
    <property type="entry name" value="RNA_pol_sigma70_r3"/>
</dbReference>
<evidence type="ECO:0000259" key="7">
    <source>
        <dbReference type="PROSITE" id="PS00715"/>
    </source>
</evidence>
<evidence type="ECO:0000256" key="5">
    <source>
        <dbReference type="ARBA" id="ARBA00023163"/>
    </source>
</evidence>
<dbReference type="InterPro" id="IPR014284">
    <property type="entry name" value="RNA_pol_sigma-70_dom"/>
</dbReference>
<dbReference type="InterPro" id="IPR013324">
    <property type="entry name" value="RNA_pol_sigma_r3/r4-like"/>
</dbReference>
<evidence type="ECO:0000256" key="3">
    <source>
        <dbReference type="ARBA" id="ARBA00023082"/>
    </source>
</evidence>
<feature type="region of interest" description="Sigma-70 factor domain-3" evidence="6">
    <location>
        <begin position="269"/>
        <end position="345"/>
    </location>
</feature>
<feature type="domain" description="RNA polymerase sigma-70" evidence="8">
    <location>
        <begin position="383"/>
        <end position="409"/>
    </location>
</feature>
<feature type="DNA-binding region" description="H-T-H motif" evidence="6">
    <location>
        <begin position="384"/>
        <end position="403"/>
    </location>
</feature>
<comment type="similarity">
    <text evidence="6">Belongs to the sigma-70 factor family. RpoD/SigA subfamily.</text>
</comment>
<evidence type="ECO:0000313" key="10">
    <source>
        <dbReference type="Proteomes" id="UP000714915"/>
    </source>
</evidence>
<dbReference type="PANTHER" id="PTHR30603">
    <property type="entry name" value="RNA POLYMERASE SIGMA FACTOR RPO"/>
    <property type="match status" value="1"/>
</dbReference>
<accession>A0A955L9A6</accession>
<dbReference type="InterPro" id="IPR028630">
    <property type="entry name" value="Sigma70_RpoD"/>
</dbReference>
<keyword evidence="4 6" id="KW-0238">DNA-binding</keyword>
<organism evidence="9 10">
    <name type="scientific">Candidatus Dojkabacteria bacterium</name>
    <dbReference type="NCBI Taxonomy" id="2099670"/>
    <lineage>
        <taxon>Bacteria</taxon>
        <taxon>Candidatus Dojkabacteria</taxon>
    </lineage>
</organism>
<dbReference type="SUPFAM" id="SSF88659">
    <property type="entry name" value="Sigma3 and sigma4 domains of RNA polymerase sigma factors"/>
    <property type="match status" value="2"/>
</dbReference>
<dbReference type="AlphaFoldDB" id="A0A955L9A6"/>
<dbReference type="InterPro" id="IPR007127">
    <property type="entry name" value="RNA_pol_sigma_70_r1_1"/>
</dbReference>
<dbReference type="GO" id="GO:0003677">
    <property type="term" value="F:DNA binding"/>
    <property type="evidence" value="ECO:0007669"/>
    <property type="project" value="UniProtKB-UniRule"/>
</dbReference>
<dbReference type="Proteomes" id="UP000714915">
    <property type="component" value="Unassembled WGS sequence"/>
</dbReference>
<dbReference type="Pfam" id="PF03979">
    <property type="entry name" value="Sigma70_r1_1"/>
    <property type="match status" value="1"/>
</dbReference>
<dbReference type="NCBIfam" id="TIGR02393">
    <property type="entry name" value="RpoD_Cterm"/>
    <property type="match status" value="1"/>
</dbReference>
<dbReference type="PRINTS" id="PR00046">
    <property type="entry name" value="SIGMA70FCT"/>
</dbReference>
<evidence type="ECO:0000313" key="9">
    <source>
        <dbReference type="EMBL" id="MCA9386510.1"/>
    </source>
</evidence>
<dbReference type="Pfam" id="PF04539">
    <property type="entry name" value="Sigma70_r3"/>
    <property type="match status" value="1"/>
</dbReference>
<comment type="function">
    <text evidence="6">Sigma factors are initiation factors that promote the attachment of RNA polymerase to specific initiation sites and are then released. This sigma factor is the primary sigma factor during exponential growth.</text>
</comment>
<dbReference type="PROSITE" id="PS00715">
    <property type="entry name" value="SIGMA70_1"/>
    <property type="match status" value="1"/>
</dbReference>
<keyword evidence="3 6" id="KW-0731">Sigma factor</keyword>
<keyword evidence="1 6" id="KW-0963">Cytoplasm</keyword>
<feature type="domain" description="RNA polymerase sigma-70" evidence="7">
    <location>
        <begin position="214"/>
        <end position="227"/>
    </location>
</feature>
<feature type="region of interest" description="Sigma-70 factor domain-4" evidence="6">
    <location>
        <begin position="358"/>
        <end position="411"/>
    </location>
</feature>
<dbReference type="GO" id="GO:0006352">
    <property type="term" value="P:DNA-templated transcription initiation"/>
    <property type="evidence" value="ECO:0007669"/>
    <property type="project" value="UniProtKB-UniRule"/>
</dbReference>